<dbReference type="Gene3D" id="1.20.120.720">
    <property type="entry name" value="Myosin VI head, motor domain, U50 subdomain"/>
    <property type="match status" value="1"/>
</dbReference>
<dbReference type="Pfam" id="PF00612">
    <property type="entry name" value="IQ"/>
    <property type="match status" value="5"/>
</dbReference>
<dbReference type="InterPro" id="IPR001609">
    <property type="entry name" value="Myosin_head_motor_dom-like"/>
</dbReference>
<evidence type="ECO:0000259" key="11">
    <source>
        <dbReference type="PROSITE" id="PS51844"/>
    </source>
</evidence>
<accession>A0ABQ5APN0</accession>
<reference evidence="12" key="1">
    <citation type="journal article" date="2022" name="Int. J. Mol. Sci.">
        <title>Draft Genome of Tanacetum Coccineum: Genomic Comparison of Closely Related Tanacetum-Family Plants.</title>
        <authorList>
            <person name="Yamashiro T."/>
            <person name="Shiraishi A."/>
            <person name="Nakayama K."/>
            <person name="Satake H."/>
        </authorList>
    </citation>
    <scope>NUCLEOTIDE SEQUENCE</scope>
</reference>
<dbReference type="InterPro" id="IPR036961">
    <property type="entry name" value="Kinesin_motor_dom_sf"/>
</dbReference>
<evidence type="ECO:0000256" key="3">
    <source>
        <dbReference type="ARBA" id="ARBA00022860"/>
    </source>
</evidence>
<comment type="caution">
    <text evidence="12">The sequence shown here is derived from an EMBL/GenBank/DDBJ whole genome shotgun (WGS) entry which is preliminary data.</text>
</comment>
<dbReference type="Gene3D" id="3.40.850.10">
    <property type="entry name" value="Kinesin motor domain"/>
    <property type="match status" value="2"/>
</dbReference>
<evidence type="ECO:0000256" key="8">
    <source>
        <dbReference type="PROSITE-ProRule" id="PRU00782"/>
    </source>
</evidence>
<keyword evidence="6" id="KW-0505">Motor protein</keyword>
<dbReference type="PANTHER" id="PTHR13140:SF792">
    <property type="entry name" value="MYOSIN-9"/>
    <property type="match status" value="1"/>
</dbReference>
<protein>
    <submittedName>
        <fullName evidence="12">Myosin family protein</fullName>
    </submittedName>
</protein>
<feature type="non-terminal residue" evidence="12">
    <location>
        <position position="906"/>
    </location>
</feature>
<evidence type="ECO:0000313" key="13">
    <source>
        <dbReference type="Proteomes" id="UP001151760"/>
    </source>
</evidence>
<evidence type="ECO:0000256" key="4">
    <source>
        <dbReference type="ARBA" id="ARBA00023054"/>
    </source>
</evidence>
<dbReference type="Proteomes" id="UP001151760">
    <property type="component" value="Unassembled WGS sequence"/>
</dbReference>
<dbReference type="PANTHER" id="PTHR13140">
    <property type="entry name" value="MYOSIN"/>
    <property type="match status" value="1"/>
</dbReference>
<dbReference type="Gene3D" id="1.10.10.820">
    <property type="match status" value="1"/>
</dbReference>
<organism evidence="12 13">
    <name type="scientific">Tanacetum coccineum</name>
    <dbReference type="NCBI Taxonomy" id="301880"/>
    <lineage>
        <taxon>Eukaryota</taxon>
        <taxon>Viridiplantae</taxon>
        <taxon>Streptophyta</taxon>
        <taxon>Embryophyta</taxon>
        <taxon>Tracheophyta</taxon>
        <taxon>Spermatophyta</taxon>
        <taxon>Magnoliopsida</taxon>
        <taxon>eudicotyledons</taxon>
        <taxon>Gunneridae</taxon>
        <taxon>Pentapetalae</taxon>
        <taxon>asterids</taxon>
        <taxon>campanulids</taxon>
        <taxon>Asterales</taxon>
        <taxon>Asteraceae</taxon>
        <taxon>Asteroideae</taxon>
        <taxon>Anthemideae</taxon>
        <taxon>Anthemidinae</taxon>
        <taxon>Tanacetum</taxon>
    </lineage>
</organism>
<dbReference type="SMART" id="SM00242">
    <property type="entry name" value="MYSc"/>
    <property type="match status" value="1"/>
</dbReference>
<evidence type="ECO:0000256" key="9">
    <source>
        <dbReference type="SAM" id="Coils"/>
    </source>
</evidence>
<dbReference type="InterPro" id="IPR004009">
    <property type="entry name" value="SH3_Myosin"/>
</dbReference>
<sequence length="906" mass="103667">MANLYVQQSTAVNIIVGSHVWVEDPGEAWIDGTVTKITGQEAEIETFSLKKVVAKLSNVYPKDMEAPAGGVDDMTKLSYLHVPGVLQNLRTRYELNEIYTYTGNILIVINPFEKLPHLYDKHMMEEYKGAPFGESSPHVFAVADVSYRAMIKEGKAIRFWSVVKVEQQKLRLPKCSCTVEQQVLEEIEKYKLGSPKSFHYLNQSKCYELGDVNDAHEYLATRRAMDIVGISKGEQEAIFRVTAAILHLGNVEFTKGKDIDSSVLKDDKAKFHLKMTAELLRCDSVGLEDALCKRVMITPEEIIKRSLDPLSAAVSRDGLAKTIYSRLFDWLVEKINVSIGQDRTSKNLIGVLDIYGFESFKNNSFEQFCINFTNEKLQQHFNQHVFKMEQEEYTKEAIDWSYIEFVDNQDVLDLIEKKPGGIVALLDEACMFPKSTHETFSNKLYQTFRNHKRFVKPKLSRTDFTIAHYAGEVQYQSNQFLDKNKDYVVPEHQDLLGESRCPFVAGLFPPIAEESPKSSKFSSIGSRFKLQLQQLMETLSATEPHYIRCVKPNNQLKPAIFENVNILQQLRCGGVLEAIRISCAGYPTRRPFFEFVNRFGLLAPEALTGCSDDEKVTCEKILQKKGIKGYQIGKTKVFLRAGQMAELDARRTEVLSSAAQTIQRRIRTHIAHKQFIETRKASVVIQSFCRGRLACKRFDQLRRITAAIKIEKHFRRYRASKAYSSLRVSAVKVQAAVRALKARKEFKVQKQTKAIIKIQTRWRCHRSSSHYKRLKKGAIVTQCRWRGKLARRELRKRKMAARETGALKKAKDKLEKQLEDLTLRLQLEKRLRTDLEEAKASEAHKFQTSLEALQKKLAEANATVVKEKEAARKAIQEAPPVVQEKEIIIEDTKRIESLTKEVNSLK</sequence>
<dbReference type="Gene3D" id="1.20.58.530">
    <property type="match status" value="1"/>
</dbReference>
<dbReference type="Gene3D" id="3.30.70.1590">
    <property type="match status" value="1"/>
</dbReference>
<keyword evidence="1" id="KW-0547">Nucleotide-binding</keyword>
<dbReference type="SUPFAM" id="SSF52540">
    <property type="entry name" value="P-loop containing nucleoside triphosphate hydrolases"/>
    <property type="match status" value="2"/>
</dbReference>
<evidence type="ECO:0000256" key="6">
    <source>
        <dbReference type="ARBA" id="ARBA00023175"/>
    </source>
</evidence>
<evidence type="ECO:0000256" key="1">
    <source>
        <dbReference type="ARBA" id="ARBA00022741"/>
    </source>
</evidence>
<gene>
    <name evidence="12" type="ORF">Tco_0824410</name>
</gene>
<feature type="domain" description="Myosin motor" evidence="10">
    <location>
        <begin position="69"/>
        <end position="652"/>
    </location>
</feature>
<dbReference type="Gene3D" id="1.20.5.190">
    <property type="match status" value="3"/>
</dbReference>
<dbReference type="EMBL" id="BQNB010012411">
    <property type="protein sequence ID" value="GJT03241.1"/>
    <property type="molecule type" value="Genomic_DNA"/>
</dbReference>
<keyword evidence="13" id="KW-1185">Reference proteome</keyword>
<dbReference type="Pfam" id="PF00063">
    <property type="entry name" value="Myosin_head"/>
    <property type="match status" value="2"/>
</dbReference>
<dbReference type="PROSITE" id="PS50096">
    <property type="entry name" value="IQ"/>
    <property type="match status" value="4"/>
</dbReference>
<reference evidence="12" key="2">
    <citation type="submission" date="2022-01" db="EMBL/GenBank/DDBJ databases">
        <authorList>
            <person name="Yamashiro T."/>
            <person name="Shiraishi A."/>
            <person name="Satake H."/>
            <person name="Nakayama K."/>
        </authorList>
    </citation>
    <scope>NUCLEOTIDE SEQUENCE</scope>
</reference>
<dbReference type="PROSITE" id="PS51456">
    <property type="entry name" value="MYOSIN_MOTOR"/>
    <property type="match status" value="1"/>
</dbReference>
<dbReference type="InterPro" id="IPR000048">
    <property type="entry name" value="IQ_motif_EF-hand-BS"/>
</dbReference>
<comment type="similarity">
    <text evidence="8">Belongs to the TRAFAC class myosin-kinesin ATPase superfamily. Myosin family.</text>
</comment>
<evidence type="ECO:0000256" key="2">
    <source>
        <dbReference type="ARBA" id="ARBA00022840"/>
    </source>
</evidence>
<dbReference type="SMART" id="SM00015">
    <property type="entry name" value="IQ"/>
    <property type="match status" value="6"/>
</dbReference>
<keyword evidence="7 8" id="KW-0009">Actin-binding</keyword>
<keyword evidence="3" id="KW-0112">Calmodulin-binding</keyword>
<keyword evidence="2" id="KW-0067">ATP-binding</keyword>
<name>A0ABQ5APN0_9ASTR</name>
<comment type="caution">
    <text evidence="8">Lacks conserved residue(s) required for the propagation of feature annotation.</text>
</comment>
<dbReference type="PRINTS" id="PR00193">
    <property type="entry name" value="MYOSINHEAVY"/>
</dbReference>
<feature type="coiled-coil region" evidence="9">
    <location>
        <begin position="800"/>
        <end position="877"/>
    </location>
</feature>
<evidence type="ECO:0000313" key="12">
    <source>
        <dbReference type="EMBL" id="GJT03241.1"/>
    </source>
</evidence>
<dbReference type="InterPro" id="IPR027417">
    <property type="entry name" value="P-loop_NTPase"/>
</dbReference>
<evidence type="ECO:0000256" key="7">
    <source>
        <dbReference type="ARBA" id="ARBA00023203"/>
    </source>
</evidence>
<feature type="domain" description="Myosin N-terminal SH3-like" evidence="11">
    <location>
        <begin position="15"/>
        <end position="64"/>
    </location>
</feature>
<keyword evidence="5 8" id="KW-0518">Myosin</keyword>
<dbReference type="Pfam" id="PF02736">
    <property type="entry name" value="Myosin_N"/>
    <property type="match status" value="1"/>
</dbReference>
<feature type="region of interest" description="Actin-binding" evidence="8">
    <location>
        <begin position="532"/>
        <end position="554"/>
    </location>
</feature>
<evidence type="ECO:0000259" key="10">
    <source>
        <dbReference type="PROSITE" id="PS51456"/>
    </source>
</evidence>
<evidence type="ECO:0000256" key="5">
    <source>
        <dbReference type="ARBA" id="ARBA00023123"/>
    </source>
</evidence>
<proteinExistence type="inferred from homology"/>
<keyword evidence="4 9" id="KW-0175">Coiled coil</keyword>
<dbReference type="PROSITE" id="PS51844">
    <property type="entry name" value="SH3_LIKE"/>
    <property type="match status" value="1"/>
</dbReference>